<name>A0A3L7JSG1_9BACI</name>
<dbReference type="NCBIfam" id="TIGR01764">
    <property type="entry name" value="excise"/>
    <property type="match status" value="1"/>
</dbReference>
<dbReference type="OrthoDB" id="515428at2"/>
<proteinExistence type="predicted"/>
<protein>
    <submittedName>
        <fullName evidence="2">DNA-binding protein</fullName>
    </submittedName>
</protein>
<dbReference type="InterPro" id="IPR041657">
    <property type="entry name" value="HTH_17"/>
</dbReference>
<dbReference type="Proteomes" id="UP000276770">
    <property type="component" value="Unassembled WGS sequence"/>
</dbReference>
<dbReference type="RefSeq" id="WP_121681806.1">
    <property type="nucleotide sequence ID" value="NZ_RCVZ01000013.1"/>
</dbReference>
<dbReference type="AlphaFoldDB" id="A0A3L7JSG1"/>
<evidence type="ECO:0000259" key="1">
    <source>
        <dbReference type="Pfam" id="PF12728"/>
    </source>
</evidence>
<keyword evidence="3" id="KW-1185">Reference proteome</keyword>
<dbReference type="GO" id="GO:0003677">
    <property type="term" value="F:DNA binding"/>
    <property type="evidence" value="ECO:0007669"/>
    <property type="project" value="UniProtKB-KW"/>
</dbReference>
<dbReference type="Pfam" id="PF12728">
    <property type="entry name" value="HTH_17"/>
    <property type="match status" value="1"/>
</dbReference>
<evidence type="ECO:0000313" key="2">
    <source>
        <dbReference type="EMBL" id="RLQ93636.1"/>
    </source>
</evidence>
<dbReference type="InterPro" id="IPR010093">
    <property type="entry name" value="SinI_DNA-bd"/>
</dbReference>
<sequence>MFEMHNDILTMEELMEALYIGRNYAYKLLNSGEIKGFRVGRSWRIPRTSLEEFIINRCRRFHLE</sequence>
<dbReference type="EMBL" id="RCVZ01000013">
    <property type="protein sequence ID" value="RLQ93636.1"/>
    <property type="molecule type" value="Genomic_DNA"/>
</dbReference>
<keyword evidence="2" id="KW-0238">DNA-binding</keyword>
<gene>
    <name evidence="2" type="ORF">D9X91_16770</name>
</gene>
<feature type="domain" description="Helix-turn-helix" evidence="1">
    <location>
        <begin position="9"/>
        <end position="55"/>
    </location>
</feature>
<reference evidence="2 3" key="1">
    <citation type="submission" date="2018-10" db="EMBL/GenBank/DDBJ databases">
        <title>Falsibacillus sp. genome draft.</title>
        <authorList>
            <person name="Shi S."/>
        </authorList>
    </citation>
    <scope>NUCLEOTIDE SEQUENCE [LARGE SCALE GENOMIC DNA]</scope>
    <source>
        <strain evidence="2 3">GY 10110</strain>
    </source>
</reference>
<evidence type="ECO:0000313" key="3">
    <source>
        <dbReference type="Proteomes" id="UP000276770"/>
    </source>
</evidence>
<comment type="caution">
    <text evidence="2">The sequence shown here is derived from an EMBL/GenBank/DDBJ whole genome shotgun (WGS) entry which is preliminary data.</text>
</comment>
<organism evidence="2 3">
    <name type="scientific">Falsibacillus albus</name>
    <dbReference type="NCBI Taxonomy" id="2478915"/>
    <lineage>
        <taxon>Bacteria</taxon>
        <taxon>Bacillati</taxon>
        <taxon>Bacillota</taxon>
        <taxon>Bacilli</taxon>
        <taxon>Bacillales</taxon>
        <taxon>Bacillaceae</taxon>
        <taxon>Falsibacillus</taxon>
    </lineage>
</organism>
<accession>A0A3L7JSG1</accession>